<dbReference type="RefSeq" id="WP_070071472.1">
    <property type="nucleotide sequence ID" value="NZ_CP017448.1"/>
</dbReference>
<keyword evidence="10 17" id="KW-0862">Zinc</keyword>
<evidence type="ECO:0000256" key="7">
    <source>
        <dbReference type="ARBA" id="ARBA00022490"/>
    </source>
</evidence>
<dbReference type="EMBL" id="CP017448">
    <property type="protein sequence ID" value="AOV15872.1"/>
    <property type="molecule type" value="Genomic_DNA"/>
</dbReference>
<evidence type="ECO:0000256" key="4">
    <source>
        <dbReference type="ARBA" id="ARBA00004496"/>
    </source>
</evidence>
<sequence>MKLIVLDRDGVINKDSDDYVKSPDEWVPIPGSLEAIARLNRAGYQVVVATNQSGIARGLFDVETLAAMHEKMHRLLAAHGGRIDAVFFCPHGPDRRCRCRKPSPGLFEEIGRRYGADLGGVPAVGDSLRDIEAALAVGAQPMLVRTGKGGRTIESGKLPADVAIFDDLAQVAETLVSTGAEA</sequence>
<keyword evidence="19" id="KW-1185">Reference proteome</keyword>
<evidence type="ECO:0000256" key="13">
    <source>
        <dbReference type="ARBA" id="ARBA00061616"/>
    </source>
</evidence>
<dbReference type="Gene3D" id="3.40.50.1000">
    <property type="entry name" value="HAD superfamily/HAD-like"/>
    <property type="match status" value="1"/>
</dbReference>
<evidence type="ECO:0000256" key="1">
    <source>
        <dbReference type="ARBA" id="ARBA00001226"/>
    </source>
</evidence>
<dbReference type="AlphaFoldDB" id="A0A1D8K4J2"/>
<dbReference type="Proteomes" id="UP000095342">
    <property type="component" value="Chromosome"/>
</dbReference>
<dbReference type="KEGG" id="aaeo:BJI67_01225"/>
<reference evidence="18 19" key="1">
    <citation type="submission" date="2016-09" db="EMBL/GenBank/DDBJ databases">
        <title>Acidihalobacter prosperus V6 (DSM14174).</title>
        <authorList>
            <person name="Khaleque H.N."/>
            <person name="Ramsay J.P."/>
            <person name="Murphy R.J.T."/>
            <person name="Kaksonen A.H."/>
            <person name="Boxall N.J."/>
            <person name="Watkin E.L.J."/>
        </authorList>
    </citation>
    <scope>NUCLEOTIDE SEQUENCE [LARGE SCALE GENOMIC DNA]</scope>
    <source>
        <strain evidence="18 19">V6</strain>
    </source>
</reference>
<feature type="site" description="Contributes to substrate recognition" evidence="16">
    <location>
        <position position="100"/>
    </location>
</feature>
<evidence type="ECO:0000256" key="11">
    <source>
        <dbReference type="ARBA" id="ARBA00022842"/>
    </source>
</evidence>
<keyword evidence="11 17" id="KW-0460">Magnesium</keyword>
<feature type="binding site" evidence="17">
    <location>
        <position position="126"/>
    </location>
    <ligand>
        <name>Mg(2+)</name>
        <dbReference type="ChEBI" id="CHEBI:18420"/>
    </ligand>
</feature>
<dbReference type="InterPro" id="IPR036412">
    <property type="entry name" value="HAD-like_sf"/>
</dbReference>
<feature type="active site" description="Proton donor" evidence="15">
    <location>
        <position position="9"/>
    </location>
</feature>
<dbReference type="PANTHER" id="PTHR42891:SF1">
    <property type="entry name" value="D-GLYCERO-BETA-D-MANNO-HEPTOSE-1,7-BISPHOSPHATE 7-PHOSPHATASE"/>
    <property type="match status" value="1"/>
</dbReference>
<evidence type="ECO:0000256" key="2">
    <source>
        <dbReference type="ARBA" id="ARBA00001946"/>
    </source>
</evidence>
<evidence type="ECO:0000256" key="15">
    <source>
        <dbReference type="PIRSR" id="PIRSR004682-1"/>
    </source>
</evidence>
<evidence type="ECO:0000256" key="16">
    <source>
        <dbReference type="PIRSR" id="PIRSR004682-3"/>
    </source>
</evidence>
<dbReference type="InterPro" id="IPR004446">
    <property type="entry name" value="Heptose_bisP_phosphatase"/>
</dbReference>
<evidence type="ECO:0000313" key="19">
    <source>
        <dbReference type="Proteomes" id="UP000095342"/>
    </source>
</evidence>
<evidence type="ECO:0000256" key="5">
    <source>
        <dbReference type="ARBA" id="ARBA00004708"/>
    </source>
</evidence>
<dbReference type="Pfam" id="PF13242">
    <property type="entry name" value="Hydrolase_like"/>
    <property type="match status" value="1"/>
</dbReference>
<dbReference type="InterPro" id="IPR006543">
    <property type="entry name" value="Histidinol-phos"/>
</dbReference>
<dbReference type="CDD" id="cd07503">
    <property type="entry name" value="HAD_HisB-N"/>
    <property type="match status" value="1"/>
</dbReference>
<comment type="subunit">
    <text evidence="6">Monomer.</text>
</comment>
<organism evidence="18 19">
    <name type="scientific">Acidihalobacter aeolianus</name>
    <dbReference type="NCBI Taxonomy" id="2792603"/>
    <lineage>
        <taxon>Bacteria</taxon>
        <taxon>Pseudomonadati</taxon>
        <taxon>Pseudomonadota</taxon>
        <taxon>Gammaproteobacteria</taxon>
        <taxon>Chromatiales</taxon>
        <taxon>Ectothiorhodospiraceae</taxon>
        <taxon>Acidihalobacter</taxon>
    </lineage>
</organism>
<dbReference type="SUPFAM" id="SSF56784">
    <property type="entry name" value="HAD-like"/>
    <property type="match status" value="1"/>
</dbReference>
<feature type="binding site" evidence="17">
    <location>
        <position position="97"/>
    </location>
    <ligand>
        <name>Zn(2+)</name>
        <dbReference type="ChEBI" id="CHEBI:29105"/>
    </ligand>
</feature>
<comment type="subcellular location">
    <subcellularLocation>
        <location evidence="4 14">Cytoplasm</location>
    </subcellularLocation>
</comment>
<protein>
    <recommendedName>
        <fullName evidence="14">D,D-heptose 1,7-bisphosphate phosphatase</fullName>
        <ecNumber evidence="14">3.1.3.-</ecNumber>
    </recommendedName>
</protein>
<keyword evidence="8 17" id="KW-0479">Metal-binding</keyword>
<evidence type="ECO:0000256" key="6">
    <source>
        <dbReference type="ARBA" id="ARBA00011245"/>
    </source>
</evidence>
<comment type="cofactor">
    <cofactor evidence="3 17">
        <name>Zn(2+)</name>
        <dbReference type="ChEBI" id="CHEBI:29105"/>
    </cofactor>
</comment>
<evidence type="ECO:0000256" key="10">
    <source>
        <dbReference type="ARBA" id="ARBA00022833"/>
    </source>
</evidence>
<keyword evidence="7 14" id="KW-0963">Cytoplasm</keyword>
<feature type="site" description="Stabilizes the phosphoryl group" evidence="16">
    <location>
        <position position="101"/>
    </location>
</feature>
<name>A0A1D8K4J2_9GAMM</name>
<dbReference type="NCBIfam" id="TIGR01662">
    <property type="entry name" value="HAD-SF-IIIA"/>
    <property type="match status" value="1"/>
</dbReference>
<comment type="similarity">
    <text evidence="13 14">Belongs to the gmhB family.</text>
</comment>
<keyword evidence="9 14" id="KW-0378">Hydrolase</keyword>
<dbReference type="PANTHER" id="PTHR42891">
    <property type="entry name" value="D-GLYCERO-BETA-D-MANNO-HEPTOSE-1,7-BISPHOSPHATE 7-PHOSPHATASE"/>
    <property type="match status" value="1"/>
</dbReference>
<dbReference type="GO" id="GO:0005737">
    <property type="term" value="C:cytoplasm"/>
    <property type="evidence" value="ECO:0007669"/>
    <property type="project" value="UniProtKB-SubCell"/>
</dbReference>
<evidence type="ECO:0000313" key="18">
    <source>
        <dbReference type="EMBL" id="AOV15872.1"/>
    </source>
</evidence>
<dbReference type="EC" id="3.1.3.-" evidence="14"/>
<feature type="binding site" evidence="17">
    <location>
        <position position="89"/>
    </location>
    <ligand>
        <name>Zn(2+)</name>
        <dbReference type="ChEBI" id="CHEBI:29105"/>
    </ligand>
</feature>
<dbReference type="InterPro" id="IPR006549">
    <property type="entry name" value="HAD-SF_hydro_IIIA"/>
</dbReference>
<evidence type="ECO:0000256" key="14">
    <source>
        <dbReference type="PIRNR" id="PIRNR004682"/>
    </source>
</evidence>
<dbReference type="InterPro" id="IPR023214">
    <property type="entry name" value="HAD_sf"/>
</dbReference>
<evidence type="ECO:0000256" key="9">
    <source>
        <dbReference type="ARBA" id="ARBA00022801"/>
    </source>
</evidence>
<accession>A0A1D8K4J2</accession>
<gene>
    <name evidence="18" type="ORF">BJI67_01225</name>
</gene>
<dbReference type="PIRSF" id="PIRSF004682">
    <property type="entry name" value="GmhB"/>
    <property type="match status" value="1"/>
</dbReference>
<feature type="site" description="Stabilizes the phosphoryl group" evidence="16">
    <location>
        <position position="50"/>
    </location>
</feature>
<evidence type="ECO:0000256" key="17">
    <source>
        <dbReference type="PIRSR" id="PIRSR004682-4"/>
    </source>
</evidence>
<dbReference type="GO" id="GO:0005975">
    <property type="term" value="P:carbohydrate metabolic process"/>
    <property type="evidence" value="ECO:0007669"/>
    <property type="project" value="InterPro"/>
</dbReference>
<feature type="binding site" evidence="17">
    <location>
        <position position="99"/>
    </location>
    <ligand>
        <name>Zn(2+)</name>
        <dbReference type="ChEBI" id="CHEBI:29105"/>
    </ligand>
</feature>
<dbReference type="NCBIfam" id="NF006506">
    <property type="entry name" value="PRK08942.1"/>
    <property type="match status" value="1"/>
</dbReference>
<evidence type="ECO:0000256" key="8">
    <source>
        <dbReference type="ARBA" id="ARBA00022723"/>
    </source>
</evidence>
<dbReference type="GO" id="GO:0046872">
    <property type="term" value="F:metal ion binding"/>
    <property type="evidence" value="ECO:0007669"/>
    <property type="project" value="UniProtKB-KW"/>
</dbReference>
<feature type="active site" description="Nucleophile" evidence="15">
    <location>
        <position position="7"/>
    </location>
</feature>
<dbReference type="NCBIfam" id="TIGR01656">
    <property type="entry name" value="Histidinol-ppas"/>
    <property type="match status" value="1"/>
</dbReference>
<proteinExistence type="inferred from homology"/>
<comment type="pathway">
    <text evidence="5">Nucleotide-sugar biosynthesis; ADP-L-glycero-beta-D-manno-heptose biosynthesis; ADP-L-glycero-beta-D-manno-heptose from D-glycero-beta-D-manno-heptose 7-phosphate: step 2/4.</text>
</comment>
<feature type="binding site" evidence="17">
    <location>
        <position position="7"/>
    </location>
    <ligand>
        <name>Mg(2+)</name>
        <dbReference type="ChEBI" id="CHEBI:18420"/>
    </ligand>
</feature>
<keyword evidence="12 14" id="KW-0119">Carbohydrate metabolism</keyword>
<dbReference type="FunFam" id="3.40.50.1000:FF:000168">
    <property type="entry name" value="D,D-heptose 1,7-bisphosphate phosphatase"/>
    <property type="match status" value="1"/>
</dbReference>
<feature type="binding site" evidence="17">
    <location>
        <position position="9"/>
    </location>
    <ligand>
        <name>Mg(2+)</name>
        <dbReference type="ChEBI" id="CHEBI:18420"/>
    </ligand>
</feature>
<evidence type="ECO:0000256" key="12">
    <source>
        <dbReference type="ARBA" id="ARBA00023277"/>
    </source>
</evidence>
<dbReference type="GO" id="GO:0034200">
    <property type="term" value="F:D-glycero-beta-D-manno-heptose 1,7-bisphosphate 7-phosphatase activity"/>
    <property type="evidence" value="ECO:0007669"/>
    <property type="project" value="UniProtKB-EC"/>
</dbReference>
<comment type="catalytic activity">
    <reaction evidence="1">
        <text>D-glycero-beta-D-manno-heptose 1,7-bisphosphate + H2O = D-glycero-beta-D-manno-heptose 1-phosphate + phosphate</text>
        <dbReference type="Rhea" id="RHEA:28518"/>
        <dbReference type="ChEBI" id="CHEBI:15377"/>
        <dbReference type="ChEBI" id="CHEBI:43474"/>
        <dbReference type="ChEBI" id="CHEBI:60208"/>
        <dbReference type="ChEBI" id="CHEBI:61593"/>
        <dbReference type="EC" id="3.1.3.82"/>
    </reaction>
</comment>
<comment type="cofactor">
    <cofactor evidence="2 17">
        <name>Mg(2+)</name>
        <dbReference type="ChEBI" id="CHEBI:18420"/>
    </cofactor>
</comment>
<feature type="binding site" evidence="17">
    <location>
        <position position="91"/>
    </location>
    <ligand>
        <name>Zn(2+)</name>
        <dbReference type="ChEBI" id="CHEBI:29105"/>
    </ligand>
</feature>
<evidence type="ECO:0000256" key="3">
    <source>
        <dbReference type="ARBA" id="ARBA00001947"/>
    </source>
</evidence>